<protein>
    <recommendedName>
        <fullName evidence="4">Retrotransposon gag domain-containing protein</fullName>
    </recommendedName>
</protein>
<keyword evidence="3" id="KW-1185">Reference proteome</keyword>
<dbReference type="Proteomes" id="UP001280121">
    <property type="component" value="Unassembled WGS sequence"/>
</dbReference>
<name>A0AAD9WNW1_9ROSI</name>
<evidence type="ECO:0000256" key="1">
    <source>
        <dbReference type="SAM" id="MobiDB-lite"/>
    </source>
</evidence>
<accession>A0AAD9WNW1</accession>
<evidence type="ECO:0000313" key="2">
    <source>
        <dbReference type="EMBL" id="KAK2638369.1"/>
    </source>
</evidence>
<dbReference type="AlphaFoldDB" id="A0AAD9WNW1"/>
<sequence length="136" mass="15618">MESVHLLLVTEGITPQPAEPSTREDPNILRAGHLPSTDGSPKCNLGSRVQNVSNTLTDYPKKWFRMLHVSNVDLFTKLSSDFCSIFQGIQPFSKDPFHLQYESQKRGEKLKSYMERFHNEVIHIRVITEKETLANF</sequence>
<feature type="region of interest" description="Disordered" evidence="1">
    <location>
        <begin position="12"/>
        <end position="46"/>
    </location>
</feature>
<organism evidence="2 3">
    <name type="scientific">Dipteronia dyeriana</name>
    <dbReference type="NCBI Taxonomy" id="168575"/>
    <lineage>
        <taxon>Eukaryota</taxon>
        <taxon>Viridiplantae</taxon>
        <taxon>Streptophyta</taxon>
        <taxon>Embryophyta</taxon>
        <taxon>Tracheophyta</taxon>
        <taxon>Spermatophyta</taxon>
        <taxon>Magnoliopsida</taxon>
        <taxon>eudicotyledons</taxon>
        <taxon>Gunneridae</taxon>
        <taxon>Pentapetalae</taxon>
        <taxon>rosids</taxon>
        <taxon>malvids</taxon>
        <taxon>Sapindales</taxon>
        <taxon>Sapindaceae</taxon>
        <taxon>Hippocastanoideae</taxon>
        <taxon>Acereae</taxon>
        <taxon>Dipteronia</taxon>
    </lineage>
</organism>
<evidence type="ECO:0000313" key="3">
    <source>
        <dbReference type="Proteomes" id="UP001280121"/>
    </source>
</evidence>
<evidence type="ECO:0008006" key="4">
    <source>
        <dbReference type="Google" id="ProtNLM"/>
    </source>
</evidence>
<gene>
    <name evidence="2" type="ORF">Ddye_026164</name>
</gene>
<comment type="caution">
    <text evidence="2">The sequence shown here is derived from an EMBL/GenBank/DDBJ whole genome shotgun (WGS) entry which is preliminary data.</text>
</comment>
<proteinExistence type="predicted"/>
<reference evidence="2" key="1">
    <citation type="journal article" date="2023" name="Plant J.">
        <title>Genome sequences and population genomics provide insights into the demographic history, inbreeding, and mutation load of two 'living fossil' tree species of Dipteronia.</title>
        <authorList>
            <person name="Feng Y."/>
            <person name="Comes H.P."/>
            <person name="Chen J."/>
            <person name="Zhu S."/>
            <person name="Lu R."/>
            <person name="Zhang X."/>
            <person name="Li P."/>
            <person name="Qiu J."/>
            <person name="Olsen K.M."/>
            <person name="Qiu Y."/>
        </authorList>
    </citation>
    <scope>NUCLEOTIDE SEQUENCE</scope>
    <source>
        <tissue evidence="2">Leaf</tissue>
    </source>
</reference>
<dbReference type="EMBL" id="JANJYI010000008">
    <property type="protein sequence ID" value="KAK2638369.1"/>
    <property type="molecule type" value="Genomic_DNA"/>
</dbReference>